<dbReference type="Proteomes" id="UP000244722">
    <property type="component" value="Unassembled WGS sequence"/>
</dbReference>
<comment type="caution">
    <text evidence="2">The sequence shown here is derived from an EMBL/GenBank/DDBJ whole genome shotgun (WGS) entry which is preliminary data.</text>
</comment>
<reference evidence="2 3" key="1">
    <citation type="submission" date="2017-04" db="EMBL/GenBank/DDBJ databases">
        <title>Draft genome sequence of Tuber borchii Vittad., a whitish edible truffle.</title>
        <authorList>
            <consortium name="DOE Joint Genome Institute"/>
            <person name="Murat C."/>
            <person name="Kuo A."/>
            <person name="Barry K.W."/>
            <person name="Clum A."/>
            <person name="Dockter R.B."/>
            <person name="Fauchery L."/>
            <person name="Iotti M."/>
            <person name="Kohler A."/>
            <person name="Labutti K."/>
            <person name="Lindquist E.A."/>
            <person name="Lipzen A."/>
            <person name="Ohm R.A."/>
            <person name="Wang M."/>
            <person name="Grigoriev I.V."/>
            <person name="Zambonelli A."/>
            <person name="Martin F.M."/>
        </authorList>
    </citation>
    <scope>NUCLEOTIDE SEQUENCE [LARGE SCALE GENOMIC DNA]</scope>
    <source>
        <strain evidence="2 3">Tbo3840</strain>
    </source>
</reference>
<keyword evidence="1" id="KW-1133">Transmembrane helix</keyword>
<accession>A0A2T6ZJN7</accession>
<keyword evidence="1" id="KW-0812">Transmembrane</keyword>
<feature type="transmembrane region" description="Helical" evidence="1">
    <location>
        <begin position="45"/>
        <end position="61"/>
    </location>
</feature>
<proteinExistence type="predicted"/>
<feature type="transmembrane region" description="Helical" evidence="1">
    <location>
        <begin position="21"/>
        <end position="39"/>
    </location>
</feature>
<dbReference type="AlphaFoldDB" id="A0A2T6ZJN7"/>
<evidence type="ECO:0000313" key="3">
    <source>
        <dbReference type="Proteomes" id="UP000244722"/>
    </source>
</evidence>
<keyword evidence="1" id="KW-0472">Membrane</keyword>
<organism evidence="2 3">
    <name type="scientific">Tuber borchii</name>
    <name type="common">White truffle</name>
    <dbReference type="NCBI Taxonomy" id="42251"/>
    <lineage>
        <taxon>Eukaryota</taxon>
        <taxon>Fungi</taxon>
        <taxon>Dikarya</taxon>
        <taxon>Ascomycota</taxon>
        <taxon>Pezizomycotina</taxon>
        <taxon>Pezizomycetes</taxon>
        <taxon>Pezizales</taxon>
        <taxon>Tuberaceae</taxon>
        <taxon>Tuber</taxon>
    </lineage>
</organism>
<evidence type="ECO:0000313" key="2">
    <source>
        <dbReference type="EMBL" id="PUU75701.1"/>
    </source>
</evidence>
<sequence>MGVLAEDSLHRGLLYRTMRCVAGYIVPAVTCEGFCAVLVHLKRCFFVAILLTLLLDLLYRYKRRPLRPMVEKENRGREFPGRAGIFRRFFLSLFLEPSRFRDIPVPMPTKRTPSPGRPPTALGQSIVHSKAKMSFSVLGFSLAGGRGLSE</sequence>
<dbReference type="EMBL" id="NESQ01000218">
    <property type="protein sequence ID" value="PUU75701.1"/>
    <property type="molecule type" value="Genomic_DNA"/>
</dbReference>
<protein>
    <submittedName>
        <fullName evidence="2">Uncharacterized protein</fullName>
    </submittedName>
</protein>
<gene>
    <name evidence="2" type="ORF">B9Z19DRAFT_1089818</name>
</gene>
<evidence type="ECO:0000256" key="1">
    <source>
        <dbReference type="SAM" id="Phobius"/>
    </source>
</evidence>
<name>A0A2T6ZJN7_TUBBO</name>
<keyword evidence="3" id="KW-1185">Reference proteome</keyword>